<evidence type="ECO:0000313" key="3">
    <source>
        <dbReference type="EMBL" id="SLN54534.1"/>
    </source>
</evidence>
<dbReference type="InParanoid" id="A0A1Y5T5H8"/>
<dbReference type="AlphaFoldDB" id="A0A1Y5T5H8"/>
<evidence type="ECO:0000256" key="1">
    <source>
        <dbReference type="SAM" id="MobiDB-lite"/>
    </source>
</evidence>
<feature type="transmembrane region" description="Helical" evidence="2">
    <location>
        <begin position="54"/>
        <end position="77"/>
    </location>
</feature>
<keyword evidence="2" id="KW-0812">Transmembrane</keyword>
<sequence>MGYNADNRTGSGPDRDGESGGDDVLYARLKAAIENGDASLTFRAGPLMTPGSPVFAWADAALMAAVAIGLALAPAALGRAYDDATLIGLALVLFVWSRWLWRRARIRATAAALGGLAAFVALWRRGGIGLRCGTATSLAPFQDWRHFVRQQLLP</sequence>
<evidence type="ECO:0000256" key="2">
    <source>
        <dbReference type="SAM" id="Phobius"/>
    </source>
</evidence>
<reference evidence="3 4" key="1">
    <citation type="submission" date="2017-03" db="EMBL/GenBank/DDBJ databases">
        <authorList>
            <person name="Afonso C.L."/>
            <person name="Miller P.J."/>
            <person name="Scott M.A."/>
            <person name="Spackman E."/>
            <person name="Goraichik I."/>
            <person name="Dimitrov K.M."/>
            <person name="Suarez D.L."/>
            <person name="Swayne D.E."/>
        </authorList>
    </citation>
    <scope>NUCLEOTIDE SEQUENCE [LARGE SCALE GENOMIC DNA]</scope>
    <source>
        <strain evidence="3 4">CECT 7691</strain>
    </source>
</reference>
<dbReference type="RefSeq" id="WP_085883679.1">
    <property type="nucleotide sequence ID" value="NZ_FWFR01000002.1"/>
</dbReference>
<organism evidence="3 4">
    <name type="scientific">Oceanibacterium hippocampi</name>
    <dbReference type="NCBI Taxonomy" id="745714"/>
    <lineage>
        <taxon>Bacteria</taxon>
        <taxon>Pseudomonadati</taxon>
        <taxon>Pseudomonadota</taxon>
        <taxon>Alphaproteobacteria</taxon>
        <taxon>Sneathiellales</taxon>
        <taxon>Sneathiellaceae</taxon>
        <taxon>Oceanibacterium</taxon>
    </lineage>
</organism>
<evidence type="ECO:0000313" key="4">
    <source>
        <dbReference type="Proteomes" id="UP000193200"/>
    </source>
</evidence>
<feature type="transmembrane region" description="Helical" evidence="2">
    <location>
        <begin position="106"/>
        <end position="123"/>
    </location>
</feature>
<protein>
    <submittedName>
        <fullName evidence="3">Uncharacterized protein</fullName>
    </submittedName>
</protein>
<feature type="transmembrane region" description="Helical" evidence="2">
    <location>
        <begin position="84"/>
        <end position="100"/>
    </location>
</feature>
<keyword evidence="2" id="KW-0472">Membrane</keyword>
<gene>
    <name evidence="3" type="ORF">OCH7691_02307</name>
</gene>
<dbReference type="Proteomes" id="UP000193200">
    <property type="component" value="Unassembled WGS sequence"/>
</dbReference>
<feature type="region of interest" description="Disordered" evidence="1">
    <location>
        <begin position="1"/>
        <end position="20"/>
    </location>
</feature>
<dbReference type="EMBL" id="FWFR01000002">
    <property type="protein sequence ID" value="SLN54534.1"/>
    <property type="molecule type" value="Genomic_DNA"/>
</dbReference>
<proteinExistence type="predicted"/>
<keyword evidence="2" id="KW-1133">Transmembrane helix</keyword>
<keyword evidence="4" id="KW-1185">Reference proteome</keyword>
<accession>A0A1Y5T5H8</accession>
<feature type="compositionally biased region" description="Polar residues" evidence="1">
    <location>
        <begin position="1"/>
        <end position="10"/>
    </location>
</feature>
<name>A0A1Y5T5H8_9PROT</name>